<gene>
    <name evidence="4" type="ORF">HMPREF0004_3199</name>
</gene>
<dbReference type="Proteomes" id="UP000004510">
    <property type="component" value="Unassembled WGS sequence"/>
</dbReference>
<evidence type="ECO:0000256" key="3">
    <source>
        <dbReference type="SAM" id="SignalP"/>
    </source>
</evidence>
<organism evidence="4 5">
    <name type="scientific">Achromobacter piechaudii ATCC 43553</name>
    <dbReference type="NCBI Taxonomy" id="742159"/>
    <lineage>
        <taxon>Bacteria</taxon>
        <taxon>Pseudomonadati</taxon>
        <taxon>Pseudomonadota</taxon>
        <taxon>Betaproteobacteria</taxon>
        <taxon>Burkholderiales</taxon>
        <taxon>Alcaligenaceae</taxon>
        <taxon>Achromobacter</taxon>
    </lineage>
</organism>
<evidence type="ECO:0000313" key="4">
    <source>
        <dbReference type="EMBL" id="EFF75388.1"/>
    </source>
</evidence>
<dbReference type="InterPro" id="IPR042100">
    <property type="entry name" value="Bug_dom1"/>
</dbReference>
<dbReference type="Gene3D" id="3.40.190.10">
    <property type="entry name" value="Periplasmic binding protein-like II"/>
    <property type="match status" value="1"/>
</dbReference>
<dbReference type="PATRIC" id="fig|742159.3.peg.4189"/>
<dbReference type="InterPro" id="IPR005064">
    <property type="entry name" value="BUG"/>
</dbReference>
<dbReference type="AlphaFoldDB" id="D4XCK2"/>
<dbReference type="PANTHER" id="PTHR42928:SF5">
    <property type="entry name" value="BLR1237 PROTEIN"/>
    <property type="match status" value="1"/>
</dbReference>
<dbReference type="HOGENOM" id="CLU_045683_2_0_4"/>
<feature type="chain" id="PRO_5003066643" evidence="3">
    <location>
        <begin position="26"/>
        <end position="333"/>
    </location>
</feature>
<feature type="region of interest" description="Disordered" evidence="2">
    <location>
        <begin position="271"/>
        <end position="333"/>
    </location>
</feature>
<proteinExistence type="inferred from homology"/>
<comment type="caution">
    <text evidence="4">The sequence shown here is derived from an EMBL/GenBank/DDBJ whole genome shotgun (WGS) entry which is preliminary data.</text>
</comment>
<evidence type="ECO:0000256" key="2">
    <source>
        <dbReference type="SAM" id="MobiDB-lite"/>
    </source>
</evidence>
<dbReference type="PANTHER" id="PTHR42928">
    <property type="entry name" value="TRICARBOXYLATE-BINDING PROTEIN"/>
    <property type="match status" value="1"/>
</dbReference>
<name>D4XCK2_9BURK</name>
<dbReference type="SUPFAM" id="SSF53850">
    <property type="entry name" value="Periplasmic binding protein-like II"/>
    <property type="match status" value="1"/>
</dbReference>
<comment type="similarity">
    <text evidence="1">Belongs to the UPF0065 (bug) family.</text>
</comment>
<dbReference type="EMBL" id="ADMS01000073">
    <property type="protein sequence ID" value="EFF75388.1"/>
    <property type="molecule type" value="Genomic_DNA"/>
</dbReference>
<keyword evidence="3" id="KW-0732">Signal</keyword>
<evidence type="ECO:0000313" key="5">
    <source>
        <dbReference type="Proteomes" id="UP000004510"/>
    </source>
</evidence>
<protein>
    <submittedName>
        <fullName evidence="4">Tat pathway signal sequence domain protein</fullName>
    </submittedName>
</protein>
<dbReference type="Gene3D" id="3.40.190.150">
    <property type="entry name" value="Bordetella uptake gene, domain 1"/>
    <property type="match status" value="1"/>
</dbReference>
<sequence length="333" mass="34723">MIALTRRSFLGATFCAAALPLRLRAASAFPDGRPIRLIVPYTPGGGTDSVARAIAAKITGSVGWSVVVENRPGAGGNIGMDYVAKTKPDGFMLGLGQTANLAINPALMPKMPFDASKDFSAVAMIASLPVVLVVKANARWQTLADLVKEARANPGAIKQALAGSGTVGHLAGELLAYQAKFEVLNVPYRGAAPALNDLLGENTDYMFATPQAAQEMLKGNVLRPLAVTARERLSILPDVPTVAESGFDGFEALDWKALVAPRRHAARGYCRGQQRGAEGADGPGHHRHVHGGRQQGHGRIGAVGAAVHPGRAEEVGASDPRGEHPDGGLISSD</sequence>
<dbReference type="Pfam" id="PF03401">
    <property type="entry name" value="TctC"/>
    <property type="match status" value="1"/>
</dbReference>
<feature type="compositionally biased region" description="Basic and acidic residues" evidence="2">
    <location>
        <begin position="310"/>
        <end position="326"/>
    </location>
</feature>
<accession>D4XCK2</accession>
<reference evidence="5" key="1">
    <citation type="submission" date="2010-03" db="EMBL/GenBank/DDBJ databases">
        <title>Complete sequence of Mobiluncus curtisii ATCC 43063.</title>
        <authorList>
            <person name="Muzny D."/>
            <person name="Qin X."/>
            <person name="Deng J."/>
            <person name="Jiang H."/>
            <person name="Liu Y."/>
            <person name="Qu J."/>
            <person name="Song X.-Z."/>
            <person name="Zhang L."/>
            <person name="Thornton R."/>
            <person name="Coyle M."/>
            <person name="Francisco L."/>
            <person name="Jackson L."/>
            <person name="Javaid M."/>
            <person name="Korchina V."/>
            <person name="Kovar C."/>
            <person name="Mata R."/>
            <person name="Mathew T."/>
            <person name="Ngo R."/>
            <person name="Nguyen L."/>
            <person name="Nguyen N."/>
            <person name="Okwuonu G."/>
            <person name="Ongeri F."/>
            <person name="Pham C."/>
            <person name="Simmons D."/>
            <person name="Wilczek-Boney K."/>
            <person name="Hale W."/>
            <person name="Jakkamsetti A."/>
            <person name="Pham P."/>
            <person name="Ruth R."/>
            <person name="San Lucas F."/>
            <person name="Warren J."/>
            <person name="Zhang J."/>
            <person name="Zhao Z."/>
            <person name="Zhou C."/>
            <person name="Zhu D."/>
            <person name="Lee S."/>
            <person name="Bess C."/>
            <person name="Blankenburg K."/>
            <person name="Forbes L."/>
            <person name="Fu Q."/>
            <person name="Gubbala S."/>
            <person name="Hirani K."/>
            <person name="Jayaseelan J.C."/>
            <person name="Lara F."/>
            <person name="Munidasa M."/>
            <person name="Palculict T."/>
            <person name="Patil S."/>
            <person name="Pu L.-L."/>
            <person name="Saada N."/>
            <person name="Tang L."/>
            <person name="Weissenberger G."/>
            <person name="Zhu Y."/>
            <person name="Hemphill L."/>
            <person name="Shang Y."/>
            <person name="Youmans B."/>
            <person name="Ayvaz T."/>
            <person name="Ross M."/>
            <person name="Santibanez J."/>
            <person name="Aqrawi P."/>
            <person name="Gross S."/>
            <person name="Joshi V."/>
            <person name="Fowler G."/>
            <person name="Nazareth L."/>
            <person name="Reid J."/>
            <person name="Worley K."/>
            <person name="Petrosino J."/>
            <person name="Highlander S."/>
            <person name="Gibbs R."/>
            <person name="Gibbs R."/>
        </authorList>
    </citation>
    <scope>NUCLEOTIDE SEQUENCE [LARGE SCALE GENOMIC DNA]</scope>
    <source>
        <strain evidence="5">ATCC 43553</strain>
    </source>
</reference>
<dbReference type="eggNOG" id="COG3181">
    <property type="taxonomic scope" value="Bacteria"/>
</dbReference>
<feature type="signal peptide" evidence="3">
    <location>
        <begin position="1"/>
        <end position="25"/>
    </location>
</feature>
<evidence type="ECO:0000256" key="1">
    <source>
        <dbReference type="ARBA" id="ARBA00006987"/>
    </source>
</evidence>